<keyword evidence="1" id="KW-0732">Signal</keyword>
<dbReference type="PROSITE" id="PS51257">
    <property type="entry name" value="PROKAR_LIPOPROTEIN"/>
    <property type="match status" value="1"/>
</dbReference>
<evidence type="ECO:0000313" key="3">
    <source>
        <dbReference type="Proteomes" id="UP000441333"/>
    </source>
</evidence>
<protein>
    <recommendedName>
        <fullName evidence="4">DUF4374 domain-containing protein</fullName>
    </recommendedName>
</protein>
<keyword evidence="3" id="KW-1185">Reference proteome</keyword>
<evidence type="ECO:0000313" key="2">
    <source>
        <dbReference type="EMBL" id="KAB1066829.1"/>
    </source>
</evidence>
<name>A0A6N6MFK2_9FLAO</name>
<dbReference type="Proteomes" id="UP000441333">
    <property type="component" value="Unassembled WGS sequence"/>
</dbReference>
<dbReference type="EMBL" id="WAAT01000051">
    <property type="protein sequence ID" value="KAB1066829.1"/>
    <property type="molecule type" value="Genomic_DNA"/>
</dbReference>
<sequence>MKTNKTWKAVTACLFIALNLTFVGCSNDDDSTDDGDSNQDVSYLVGAAVDDEGYYFTTDNITSGSLSIQGNGAEGWATISVTVDGYLYIVNNTEGLTEKFELTENGPVKVDAISNAVLAPGAFFRYIQATDSGDLFLSSSPEKESGQMPYGIIDLDTFEATGHGYIDFPEVNGKVNLWANGLVSNGKIYFGSLYGEPSWANLEENLITVAFDYPSITSPKVLESPASAGMTAGYRTNGTFATETGDLYQYNITSSLWYGNEEVADKPSVFVKIANGDYDDSYILDVSAHFGEPVTIWNAWYAENGIAYANVVRAVDVPEWGDLSQNTGTLVEIDLYNETITELNLPKAPFVNIFTLDCVENGNFYIPVSIAGGEANIYEINIDGGANGFTKGAKLDGSNVYVDVLQKVN</sequence>
<reference evidence="2 3" key="1">
    <citation type="submission" date="2019-09" db="EMBL/GenBank/DDBJ databases">
        <authorList>
            <person name="Cao W.R."/>
        </authorList>
    </citation>
    <scope>NUCLEOTIDE SEQUENCE [LARGE SCALE GENOMIC DNA]</scope>
    <source>
        <strain evidence="2 3">B1N29</strain>
    </source>
</reference>
<evidence type="ECO:0008006" key="4">
    <source>
        <dbReference type="Google" id="ProtNLM"/>
    </source>
</evidence>
<gene>
    <name evidence="2" type="ORF">F6U93_13315</name>
</gene>
<accession>A0A6N6MFK2</accession>
<evidence type="ECO:0000256" key="1">
    <source>
        <dbReference type="SAM" id="SignalP"/>
    </source>
</evidence>
<dbReference type="AlphaFoldDB" id="A0A6N6MFK2"/>
<feature type="chain" id="PRO_5026697739" description="DUF4374 domain-containing protein" evidence="1">
    <location>
        <begin position="29"/>
        <end position="409"/>
    </location>
</feature>
<dbReference type="RefSeq" id="WP_150940655.1">
    <property type="nucleotide sequence ID" value="NZ_WAAT01000051.1"/>
</dbReference>
<proteinExistence type="predicted"/>
<organism evidence="2 3">
    <name type="scientific">Pseudotamlana haliotis</name>
    <dbReference type="NCBI Taxonomy" id="2614804"/>
    <lineage>
        <taxon>Bacteria</taxon>
        <taxon>Pseudomonadati</taxon>
        <taxon>Bacteroidota</taxon>
        <taxon>Flavobacteriia</taxon>
        <taxon>Flavobacteriales</taxon>
        <taxon>Flavobacteriaceae</taxon>
        <taxon>Pseudotamlana</taxon>
    </lineage>
</organism>
<feature type="signal peptide" evidence="1">
    <location>
        <begin position="1"/>
        <end position="28"/>
    </location>
</feature>
<comment type="caution">
    <text evidence="2">The sequence shown here is derived from an EMBL/GenBank/DDBJ whole genome shotgun (WGS) entry which is preliminary data.</text>
</comment>